<sequence>MTQTTQGEMIVLVRSFYEPGKFGPLKTYFKHLKAISFKDPAALRVQQGNQENAGIGPFLSTCQYGHNWGQPAQSTAAKWVSDIDKNCLIFSIP</sequence>
<dbReference type="EMBL" id="JAUFQS010000009">
    <property type="protein sequence ID" value="MDN3688338.1"/>
    <property type="molecule type" value="Genomic_DNA"/>
</dbReference>
<evidence type="ECO:0000313" key="2">
    <source>
        <dbReference type="Proteomes" id="UP001236663"/>
    </source>
</evidence>
<keyword evidence="2" id="KW-1185">Reference proteome</keyword>
<accession>A0ABT8C941</accession>
<dbReference type="Proteomes" id="UP001236663">
    <property type="component" value="Unassembled WGS sequence"/>
</dbReference>
<organism evidence="1 2">
    <name type="scientific">Cyclobacterium jeungdonense</name>
    <dbReference type="NCBI Taxonomy" id="708087"/>
    <lineage>
        <taxon>Bacteria</taxon>
        <taxon>Pseudomonadati</taxon>
        <taxon>Bacteroidota</taxon>
        <taxon>Cytophagia</taxon>
        <taxon>Cytophagales</taxon>
        <taxon>Cyclobacteriaceae</taxon>
        <taxon>Cyclobacterium</taxon>
    </lineage>
</organism>
<proteinExistence type="predicted"/>
<protein>
    <submittedName>
        <fullName evidence="1">Uncharacterized protein</fullName>
    </submittedName>
</protein>
<dbReference type="RefSeq" id="WP_163386019.1">
    <property type="nucleotide sequence ID" value="NZ_JAUFQS010000009.1"/>
</dbReference>
<gene>
    <name evidence="1" type="ORF">QWZ15_10890</name>
</gene>
<reference evidence="2" key="1">
    <citation type="journal article" date="2019" name="Int. J. Syst. Evol. Microbiol.">
        <title>The Global Catalogue of Microorganisms (GCM) 10K type strain sequencing project: providing services to taxonomists for standard genome sequencing and annotation.</title>
        <authorList>
            <consortium name="The Broad Institute Genomics Platform"/>
            <consortium name="The Broad Institute Genome Sequencing Center for Infectious Disease"/>
            <person name="Wu L."/>
            <person name="Ma J."/>
        </authorList>
    </citation>
    <scope>NUCLEOTIDE SEQUENCE [LARGE SCALE GENOMIC DNA]</scope>
    <source>
        <strain evidence="2">CECT 7706</strain>
    </source>
</reference>
<comment type="caution">
    <text evidence="1">The sequence shown here is derived from an EMBL/GenBank/DDBJ whole genome shotgun (WGS) entry which is preliminary data.</text>
</comment>
<evidence type="ECO:0000313" key="1">
    <source>
        <dbReference type="EMBL" id="MDN3688338.1"/>
    </source>
</evidence>
<name>A0ABT8C941_9BACT</name>